<reference evidence="2" key="1">
    <citation type="submission" date="2018-05" db="EMBL/GenBank/DDBJ databases">
        <title>Ignatzschineria dubaiensis sp. nov., isolated from necrotic foot tissues of dromedaries (Camelus dromedarius) and associated maggots in Dubai, United Arab Emirates.</title>
        <authorList>
            <person name="Tsang C.C."/>
            <person name="Tang J.Y.M."/>
            <person name="Fong J.Y.H."/>
            <person name="Kinne J."/>
            <person name="Lee H.H."/>
            <person name="Joseph M."/>
            <person name="Jose S."/>
            <person name="Schuster R.K."/>
            <person name="Tang Y."/>
            <person name="Sivakumar S."/>
            <person name="Chen J.H.K."/>
            <person name="Teng J.L.L."/>
            <person name="Lau S.K.P."/>
            <person name="Wernery U."/>
            <person name="Woo P.C.Y."/>
        </authorList>
    </citation>
    <scope>NUCLEOTIDE SEQUENCE [LARGE SCALE GENOMIC DNA]</scope>
    <source>
        <strain evidence="2">KCTC 22644</strain>
    </source>
</reference>
<accession>A0A2U2AEN7</accession>
<evidence type="ECO:0000313" key="1">
    <source>
        <dbReference type="EMBL" id="PWD81029.1"/>
    </source>
</evidence>
<name>A0A2U2AEN7_9GAMM</name>
<gene>
    <name evidence="1" type="ORF">DC083_07995</name>
</gene>
<protein>
    <submittedName>
        <fullName evidence="1">Uncharacterized protein</fullName>
    </submittedName>
</protein>
<dbReference type="Proteomes" id="UP000245020">
    <property type="component" value="Unassembled WGS sequence"/>
</dbReference>
<evidence type="ECO:0000313" key="2">
    <source>
        <dbReference type="Proteomes" id="UP000245020"/>
    </source>
</evidence>
<dbReference type="AlphaFoldDB" id="A0A2U2AEN7"/>
<dbReference type="OrthoDB" id="7059401at2"/>
<dbReference type="RefSeq" id="WP_109189672.1">
    <property type="nucleotide sequence ID" value="NZ_BMYA01000002.1"/>
</dbReference>
<comment type="caution">
    <text evidence="1">The sequence shown here is derived from an EMBL/GenBank/DDBJ whole genome shotgun (WGS) entry which is preliminary data.</text>
</comment>
<dbReference type="EMBL" id="QEWQ01000004">
    <property type="protein sequence ID" value="PWD81029.1"/>
    <property type="molecule type" value="Genomic_DNA"/>
</dbReference>
<sequence>MKREELNPWDDEIVPRKKLDEIEVKGRLRNVQREIGKMSRKRSPEETYKMLTIYLKRSLQLSYIEPWFQFFLPPRLKGRLFIATIGKRYWVIGTPRGEFGAAFNFYQKEIRKSLEMHLNKISKKRWKIPPFRISIMPENPNTRAFDEEIEALMQIKSVPMKSQEERRAMLAKERRERLAKQTFNEKSADIAVSNNQRIDSGELKSSRGSEISEGAEISQDAQHIISDLFAEVLQYEVRRRTRQ</sequence>
<organism evidence="1 2">
    <name type="scientific">Ignatzschineria ureiclastica</name>
    <dbReference type="NCBI Taxonomy" id="472582"/>
    <lineage>
        <taxon>Bacteria</taxon>
        <taxon>Pseudomonadati</taxon>
        <taxon>Pseudomonadota</taxon>
        <taxon>Gammaproteobacteria</taxon>
        <taxon>Cardiobacteriales</taxon>
        <taxon>Ignatzschineriaceae</taxon>
        <taxon>Ignatzschineria</taxon>
    </lineage>
</organism>
<proteinExistence type="predicted"/>
<keyword evidence="2" id="KW-1185">Reference proteome</keyword>